<keyword evidence="3" id="KW-0998">Cell outer membrane</keyword>
<dbReference type="CDD" id="cd07185">
    <property type="entry name" value="OmpA_C-like"/>
    <property type="match status" value="1"/>
</dbReference>
<dbReference type="InterPro" id="IPR036737">
    <property type="entry name" value="OmpA-like_sf"/>
</dbReference>
<comment type="subcellular location">
    <subcellularLocation>
        <location evidence="1">Cell outer membrane</location>
    </subcellularLocation>
</comment>
<dbReference type="SUPFAM" id="SSF82171">
    <property type="entry name" value="DPP6 N-terminal domain-like"/>
    <property type="match status" value="1"/>
</dbReference>
<evidence type="ECO:0000313" key="7">
    <source>
        <dbReference type="EMBL" id="SFF14310.1"/>
    </source>
</evidence>
<dbReference type="Gene3D" id="2.120.10.30">
    <property type="entry name" value="TolB, C-terminal domain"/>
    <property type="match status" value="1"/>
</dbReference>
<dbReference type="Pfam" id="PF07676">
    <property type="entry name" value="PD40"/>
    <property type="match status" value="2"/>
</dbReference>
<dbReference type="AlphaFoldDB" id="A0A1I2GBE7"/>
<dbReference type="InterPro" id="IPR006690">
    <property type="entry name" value="OMPA-like_CS"/>
</dbReference>
<dbReference type="PROSITE" id="PS51123">
    <property type="entry name" value="OMPA_2"/>
    <property type="match status" value="1"/>
</dbReference>
<dbReference type="InterPro" id="IPR050330">
    <property type="entry name" value="Bact_OuterMem_StrucFunc"/>
</dbReference>
<proteinExistence type="predicted"/>
<dbReference type="GO" id="GO:0009279">
    <property type="term" value="C:cell outer membrane"/>
    <property type="evidence" value="ECO:0007669"/>
    <property type="project" value="UniProtKB-SubCell"/>
</dbReference>
<dbReference type="OrthoDB" id="1488841at2"/>
<dbReference type="SUPFAM" id="SSF103088">
    <property type="entry name" value="OmpA-like"/>
    <property type="match status" value="1"/>
</dbReference>
<gene>
    <name evidence="7" type="ORF">SAMN04488541_101762</name>
</gene>
<organism evidence="7 8">
    <name type="scientific">Thermoflexibacter ruber</name>
    <dbReference type="NCBI Taxonomy" id="1003"/>
    <lineage>
        <taxon>Bacteria</taxon>
        <taxon>Pseudomonadati</taxon>
        <taxon>Bacteroidota</taxon>
        <taxon>Cytophagia</taxon>
        <taxon>Cytophagales</taxon>
        <taxon>Thermoflexibacteraceae</taxon>
        <taxon>Thermoflexibacter</taxon>
    </lineage>
</organism>
<feature type="region of interest" description="Disordered" evidence="5">
    <location>
        <begin position="32"/>
        <end position="59"/>
    </location>
</feature>
<dbReference type="PANTHER" id="PTHR30329:SF21">
    <property type="entry name" value="LIPOPROTEIN YIAD-RELATED"/>
    <property type="match status" value="1"/>
</dbReference>
<dbReference type="InterPro" id="IPR011659">
    <property type="entry name" value="WD40"/>
</dbReference>
<accession>A0A1I2GBE7</accession>
<dbReference type="PANTHER" id="PTHR30329">
    <property type="entry name" value="STATOR ELEMENT OF FLAGELLAR MOTOR COMPLEX"/>
    <property type="match status" value="1"/>
</dbReference>
<dbReference type="RefSeq" id="WP_091545001.1">
    <property type="nucleotide sequence ID" value="NZ_FONY01000017.1"/>
</dbReference>
<dbReference type="InterPro" id="IPR006665">
    <property type="entry name" value="OmpA-like"/>
</dbReference>
<dbReference type="Gene3D" id="3.30.1330.60">
    <property type="entry name" value="OmpA-like domain"/>
    <property type="match status" value="1"/>
</dbReference>
<feature type="domain" description="OmpA-like" evidence="6">
    <location>
        <begin position="578"/>
        <end position="698"/>
    </location>
</feature>
<dbReference type="PROSITE" id="PS01068">
    <property type="entry name" value="OMPA_1"/>
    <property type="match status" value="1"/>
</dbReference>
<sequence>MVNLKKGFAFLLLLVLLLLLGVVEGFAQRDKKDEKSKLEKERLEREKKDNEKKEAEKKERKENRLKNIFMKDFEPTAKTEAFNPSTLRFININKIPFYVNEAELSVLNKYQRDKDWKRLHPELLKYVCKFGINNFLDMNSMDMVWQLARLSEYLGKKDVAKDVYRLIIKHYRGDIQEAKRRYDSLSRLEKDLYVELDRYYEMVELRKHVDTLKPPMGVLVNMGEEVNSQFEDYGVTISKDDQTLIFTSQRLPEGVDKRTRKKLDENLYMSKRIGDDEDFWEPAYPFKDLNSPFNEGSPCISADGNMIIFSRCHAPDGLGDCDLYVSRKIEGKYWSKPENLGQNINSATWDSHPSLSLTEDTLFFASDRAGGFGGMDIYFSAKDEFGNWGPAQNIGPIINTRKHEVSPFMHHTYNVLYFSSDGQIVNFGDFDIYKAYWRDSAWTEPKNIGPLVNGAGREFYFAIDSKSNKIYYAKSEPGNENNLDLHSFPMPMEAQPMAIVRFSGKVTEATTGEVFEGIVSLIDLDTRIEIMPKYLRDDGSFEFELIDNKRYMLIVQGENFFRMEEIFLLKGEKEVEIATKSIRAIKFESIEFDNNSAELKPEMENDLHLIVNFLVDYPEYKLKISGHTDSSGNPAANMRLSQQRADAIAKYILDYGKLDKSRVKAKGYGSTRPIINPETTEADKKMNRRVEFRIYKGNEPTED</sequence>
<dbReference type="Proteomes" id="UP000199513">
    <property type="component" value="Unassembled WGS sequence"/>
</dbReference>
<keyword evidence="2 4" id="KW-0472">Membrane</keyword>
<reference evidence="7 8" key="1">
    <citation type="submission" date="2016-10" db="EMBL/GenBank/DDBJ databases">
        <authorList>
            <person name="de Groot N.N."/>
        </authorList>
    </citation>
    <scope>NUCLEOTIDE SEQUENCE [LARGE SCALE GENOMIC DNA]</scope>
    <source>
        <strain>GEY</strain>
        <strain evidence="8">DSM 9560</strain>
    </source>
</reference>
<protein>
    <submittedName>
        <fullName evidence="7">WD40-like Beta Propeller Repeat</fullName>
    </submittedName>
</protein>
<evidence type="ECO:0000256" key="2">
    <source>
        <dbReference type="ARBA" id="ARBA00023136"/>
    </source>
</evidence>
<evidence type="ECO:0000259" key="6">
    <source>
        <dbReference type="PROSITE" id="PS51123"/>
    </source>
</evidence>
<dbReference type="STRING" id="1003.SAMN04488541_101762"/>
<evidence type="ECO:0000256" key="1">
    <source>
        <dbReference type="ARBA" id="ARBA00004442"/>
    </source>
</evidence>
<evidence type="ECO:0000256" key="5">
    <source>
        <dbReference type="SAM" id="MobiDB-lite"/>
    </source>
</evidence>
<dbReference type="PRINTS" id="PR01021">
    <property type="entry name" value="OMPADOMAIN"/>
</dbReference>
<evidence type="ECO:0000256" key="4">
    <source>
        <dbReference type="PROSITE-ProRule" id="PRU00473"/>
    </source>
</evidence>
<evidence type="ECO:0000313" key="8">
    <source>
        <dbReference type="Proteomes" id="UP000199513"/>
    </source>
</evidence>
<evidence type="ECO:0000256" key="3">
    <source>
        <dbReference type="ARBA" id="ARBA00023237"/>
    </source>
</evidence>
<dbReference type="Pfam" id="PF00691">
    <property type="entry name" value="OmpA"/>
    <property type="match status" value="1"/>
</dbReference>
<dbReference type="InterPro" id="IPR006664">
    <property type="entry name" value="OMP_bac"/>
</dbReference>
<dbReference type="InterPro" id="IPR011042">
    <property type="entry name" value="6-blade_b-propeller_TolB-like"/>
</dbReference>
<name>A0A1I2GBE7_9BACT</name>
<dbReference type="EMBL" id="FONY01000017">
    <property type="protein sequence ID" value="SFF14310.1"/>
    <property type="molecule type" value="Genomic_DNA"/>
</dbReference>
<keyword evidence="8" id="KW-1185">Reference proteome</keyword>